<keyword evidence="2" id="KW-0067">ATP-binding</keyword>
<feature type="domain" description="Sigma-54 factor interaction" evidence="4">
    <location>
        <begin position="344"/>
        <end position="569"/>
    </location>
</feature>
<dbReference type="InterPro" id="IPR027417">
    <property type="entry name" value="P-loop_NTPase"/>
</dbReference>
<gene>
    <name evidence="5" type="ORF">H9704_03385</name>
</gene>
<reference evidence="5" key="1">
    <citation type="journal article" date="2021" name="PeerJ">
        <title>Extensive microbial diversity within the chicken gut microbiome revealed by metagenomics and culture.</title>
        <authorList>
            <person name="Gilroy R."/>
            <person name="Ravi A."/>
            <person name="Getino M."/>
            <person name="Pursley I."/>
            <person name="Horton D.L."/>
            <person name="Alikhan N.F."/>
            <person name="Baker D."/>
            <person name="Gharbi K."/>
            <person name="Hall N."/>
            <person name="Watson M."/>
            <person name="Adriaenssens E.M."/>
            <person name="Foster-Nyarko E."/>
            <person name="Jarju S."/>
            <person name="Secka A."/>
            <person name="Antonio M."/>
            <person name="Oren A."/>
            <person name="Chaudhuri R.R."/>
            <person name="La Ragione R."/>
            <person name="Hildebrand F."/>
            <person name="Pallen M.J."/>
        </authorList>
    </citation>
    <scope>NUCLEOTIDE SEQUENCE</scope>
    <source>
        <strain evidence="5">CHK180-15479</strain>
    </source>
</reference>
<dbReference type="Gene3D" id="1.10.8.60">
    <property type="match status" value="1"/>
</dbReference>
<dbReference type="SUPFAM" id="SSF55785">
    <property type="entry name" value="PYP-like sensor domain (PAS domain)"/>
    <property type="match status" value="1"/>
</dbReference>
<comment type="caution">
    <text evidence="5">The sequence shown here is derived from an EMBL/GenBank/DDBJ whole genome shotgun (WGS) entry which is preliminary data.</text>
</comment>
<evidence type="ECO:0000259" key="4">
    <source>
        <dbReference type="PROSITE" id="PS50045"/>
    </source>
</evidence>
<protein>
    <submittedName>
        <fullName evidence="5">Sigma 54-interacting transcriptional regulator</fullName>
    </submittedName>
</protein>
<dbReference type="InterPro" id="IPR025662">
    <property type="entry name" value="Sigma_54_int_dom_ATP-bd_1"/>
</dbReference>
<dbReference type="CDD" id="cd00009">
    <property type="entry name" value="AAA"/>
    <property type="match status" value="1"/>
</dbReference>
<accession>A0A9D2MXV5</accession>
<dbReference type="GO" id="GO:0005524">
    <property type="term" value="F:ATP binding"/>
    <property type="evidence" value="ECO:0007669"/>
    <property type="project" value="UniProtKB-KW"/>
</dbReference>
<dbReference type="Pfam" id="PF00158">
    <property type="entry name" value="Sigma54_activat"/>
    <property type="match status" value="1"/>
</dbReference>
<dbReference type="InterPro" id="IPR003593">
    <property type="entry name" value="AAA+_ATPase"/>
</dbReference>
<dbReference type="Gene3D" id="3.30.450.20">
    <property type="entry name" value="PAS domain"/>
    <property type="match status" value="1"/>
</dbReference>
<evidence type="ECO:0000313" key="6">
    <source>
        <dbReference type="Proteomes" id="UP000823910"/>
    </source>
</evidence>
<dbReference type="AlphaFoldDB" id="A0A9D2MXV5"/>
<dbReference type="SMART" id="SM00382">
    <property type="entry name" value="AAA"/>
    <property type="match status" value="1"/>
</dbReference>
<dbReference type="SMART" id="SM00091">
    <property type="entry name" value="PAS"/>
    <property type="match status" value="1"/>
</dbReference>
<sequence length="704" mass="79731">MNKKIIGVIALDPFAGKAYADQVRQVFGSRAAVRNYSVMDKTAENMERCDLYMASTDAFDAMKTWPHGIPEDAQKMEIQVTYRKEAIRLLREIPSGTKVLFVNMTETMAREAVTQLEQLGVTHLKFILYAPGCALTETAKIAVTPDEERYVPKGVSRVVNLGQRTCSADTMIEAAMRLGFEDILEEEAFKQYQESVCTNTYYFDRMFDRSRRLETQFDILMEVLDQGVIAVDEQGNVYAMNRMARDITHVLGEQVLHQSGASVFPYIPFRQCLEEKSATEPKVVRVAGNLVSVYVRPVLRRESCVGAFAILQKFSEVEQRQNELRGQLMKKGQGHRAKYCFDDVIGGSDPIVRTKEILRKMAQTDSPVLLIGETGTGKELFAHSVHNASRRKGQPFVAINCGAMPENLLESELFGYEEGAFTGAKKGGRPGLFEFAHQGTLFLDEVEGMSPALQVKLLRVLQEQEIMRVGGSQIIHVDVRIVAATNEELEKKVEEGSFRQDLYYRLNTLPVWIPPLRERGDDIFLILEHFRRELGGRFVLSEEIRQLFREYPWRGNVRELHNVAEYLNFTGHTVITAEDLPPSFQMRQRHWAGGKNEGHTVADSNRIRSSSLPPDTAAPRTASDARMVLLEILFRADREGRRIGREGIIREARRRGFSLTQPQVRKMLHSLEQEGYAVISKGRAGSTITQQGIRLLQESKQIDT</sequence>
<dbReference type="PROSITE" id="PS50045">
    <property type="entry name" value="SIGMA54_INTERACT_4"/>
    <property type="match status" value="1"/>
</dbReference>
<dbReference type="PANTHER" id="PTHR32071:SF57">
    <property type="entry name" value="C4-DICARBOXYLATE TRANSPORT TRANSCRIPTIONAL REGULATORY PROTEIN DCTD"/>
    <property type="match status" value="1"/>
</dbReference>
<feature type="region of interest" description="Disordered" evidence="3">
    <location>
        <begin position="594"/>
        <end position="620"/>
    </location>
</feature>
<dbReference type="FunFam" id="3.40.50.300:FF:000006">
    <property type="entry name" value="DNA-binding transcriptional regulator NtrC"/>
    <property type="match status" value="1"/>
</dbReference>
<dbReference type="PANTHER" id="PTHR32071">
    <property type="entry name" value="TRANSCRIPTIONAL REGULATORY PROTEIN"/>
    <property type="match status" value="1"/>
</dbReference>
<dbReference type="Gene3D" id="1.10.10.10">
    <property type="entry name" value="Winged helix-like DNA-binding domain superfamily/Winged helix DNA-binding domain"/>
    <property type="match status" value="1"/>
</dbReference>
<organism evidence="5 6">
    <name type="scientific">Candidatus Enterocloster excrementipullorum</name>
    <dbReference type="NCBI Taxonomy" id="2838559"/>
    <lineage>
        <taxon>Bacteria</taxon>
        <taxon>Bacillati</taxon>
        <taxon>Bacillota</taxon>
        <taxon>Clostridia</taxon>
        <taxon>Lachnospirales</taxon>
        <taxon>Lachnospiraceae</taxon>
        <taxon>Enterocloster</taxon>
    </lineage>
</organism>
<dbReference type="InterPro" id="IPR002078">
    <property type="entry name" value="Sigma_54_int"/>
</dbReference>
<dbReference type="PROSITE" id="PS00675">
    <property type="entry name" value="SIGMA54_INTERACT_1"/>
    <property type="match status" value="1"/>
</dbReference>
<dbReference type="GO" id="GO:0006355">
    <property type="term" value="P:regulation of DNA-templated transcription"/>
    <property type="evidence" value="ECO:0007669"/>
    <property type="project" value="InterPro"/>
</dbReference>
<evidence type="ECO:0000256" key="3">
    <source>
        <dbReference type="SAM" id="MobiDB-lite"/>
    </source>
</evidence>
<dbReference type="InterPro" id="IPR036388">
    <property type="entry name" value="WH-like_DNA-bd_sf"/>
</dbReference>
<dbReference type="SUPFAM" id="SSF52540">
    <property type="entry name" value="P-loop containing nucleoside triphosphate hydrolases"/>
    <property type="match status" value="1"/>
</dbReference>
<name>A0A9D2MXV5_9FIRM</name>
<reference evidence="5" key="2">
    <citation type="submission" date="2021-04" db="EMBL/GenBank/DDBJ databases">
        <authorList>
            <person name="Gilroy R."/>
        </authorList>
    </citation>
    <scope>NUCLEOTIDE SEQUENCE</scope>
    <source>
        <strain evidence="5">CHK180-15479</strain>
    </source>
</reference>
<dbReference type="EMBL" id="DWWT01000013">
    <property type="protein sequence ID" value="HJC05185.1"/>
    <property type="molecule type" value="Genomic_DNA"/>
</dbReference>
<proteinExistence type="predicted"/>
<dbReference type="InterPro" id="IPR000014">
    <property type="entry name" value="PAS"/>
</dbReference>
<evidence type="ECO:0000313" key="5">
    <source>
        <dbReference type="EMBL" id="HJC05185.1"/>
    </source>
</evidence>
<dbReference type="Proteomes" id="UP000823910">
    <property type="component" value="Unassembled WGS sequence"/>
</dbReference>
<evidence type="ECO:0000256" key="2">
    <source>
        <dbReference type="ARBA" id="ARBA00022840"/>
    </source>
</evidence>
<keyword evidence="1" id="KW-0547">Nucleotide-binding</keyword>
<dbReference type="Pfam" id="PF25601">
    <property type="entry name" value="AAA_lid_14"/>
    <property type="match status" value="1"/>
</dbReference>
<dbReference type="Gene3D" id="3.40.50.300">
    <property type="entry name" value="P-loop containing nucleotide triphosphate hydrolases"/>
    <property type="match status" value="1"/>
</dbReference>
<evidence type="ECO:0000256" key="1">
    <source>
        <dbReference type="ARBA" id="ARBA00022741"/>
    </source>
</evidence>
<dbReference type="InterPro" id="IPR035965">
    <property type="entry name" value="PAS-like_dom_sf"/>
</dbReference>
<dbReference type="InterPro" id="IPR058031">
    <property type="entry name" value="AAA_lid_NorR"/>
</dbReference>